<feature type="domain" description="DUF6795" evidence="1">
    <location>
        <begin position="13"/>
        <end position="118"/>
    </location>
</feature>
<protein>
    <recommendedName>
        <fullName evidence="1">DUF6795 domain-containing protein</fullName>
    </recommendedName>
</protein>
<name>A0A4S3K7L1_9GAMM</name>
<accession>A0A4S3K7L1</accession>
<dbReference type="EMBL" id="MWIO01000081">
    <property type="protein sequence ID" value="THD04200.1"/>
    <property type="molecule type" value="Genomic_DNA"/>
</dbReference>
<evidence type="ECO:0000313" key="3">
    <source>
        <dbReference type="Proteomes" id="UP000306317"/>
    </source>
</evidence>
<dbReference type="OrthoDB" id="9098565at2"/>
<organism evidence="2 3">
    <name type="scientific">Rhodanobacter lindaniclasticus</name>
    <dbReference type="NCBI Taxonomy" id="75310"/>
    <lineage>
        <taxon>Bacteria</taxon>
        <taxon>Pseudomonadati</taxon>
        <taxon>Pseudomonadota</taxon>
        <taxon>Gammaproteobacteria</taxon>
        <taxon>Lysobacterales</taxon>
        <taxon>Rhodanobacteraceae</taxon>
        <taxon>Rhodanobacter</taxon>
    </lineage>
</organism>
<dbReference type="Proteomes" id="UP000306317">
    <property type="component" value="Unassembled WGS sequence"/>
</dbReference>
<reference evidence="2 3" key="1">
    <citation type="submission" date="2017-02" db="EMBL/GenBank/DDBJ databases">
        <title>Whole genome sequencing of Rhodanobacter lindaniclasticus DSM 17932.</title>
        <authorList>
            <person name="Kumar S."/>
            <person name="Patil P."/>
            <person name="Patil P.B."/>
        </authorList>
    </citation>
    <scope>NUCLEOTIDE SEQUENCE [LARGE SCALE GENOMIC DNA]</scope>
    <source>
        <strain evidence="2 3">DSM 17932</strain>
    </source>
</reference>
<evidence type="ECO:0000259" key="1">
    <source>
        <dbReference type="Pfam" id="PF20598"/>
    </source>
</evidence>
<gene>
    <name evidence="2" type="ORF">B1991_17695</name>
</gene>
<sequence length="133" mass="14857">MGLSSPLVLFSEVHGTVLSDGKPVQGAELVQEVVWSDNKNDVPPAHTLSDAQGRFRFPAVEHRPGVLRAVPHQPVILQKIIIRYEGRDYTAWRHTKNSYEPNSELDGKPLDLECELTRAPDFEGTHYGICKAI</sequence>
<dbReference type="InterPro" id="IPR046474">
    <property type="entry name" value="DUF6795"/>
</dbReference>
<dbReference type="AlphaFoldDB" id="A0A4S3K7L1"/>
<dbReference type="RefSeq" id="WP_136260010.1">
    <property type="nucleotide sequence ID" value="NZ_MWIO01000081.1"/>
</dbReference>
<dbReference type="Pfam" id="PF20598">
    <property type="entry name" value="DUF6795"/>
    <property type="match status" value="1"/>
</dbReference>
<proteinExistence type="predicted"/>
<comment type="caution">
    <text evidence="2">The sequence shown here is derived from an EMBL/GenBank/DDBJ whole genome shotgun (WGS) entry which is preliminary data.</text>
</comment>
<keyword evidence="3" id="KW-1185">Reference proteome</keyword>
<evidence type="ECO:0000313" key="2">
    <source>
        <dbReference type="EMBL" id="THD04200.1"/>
    </source>
</evidence>